<feature type="signal peptide" evidence="6">
    <location>
        <begin position="1"/>
        <end position="20"/>
    </location>
</feature>
<keyword evidence="4 6" id="KW-0732">Signal</keyword>
<dbReference type="GeneID" id="29311"/>
<dbReference type="GO" id="GO:0005576">
    <property type="term" value="C:extracellular region"/>
    <property type="evidence" value="ECO:0007669"/>
    <property type="project" value="UniProtKB-SubCell"/>
</dbReference>
<dbReference type="Gene3D" id="2.10.70.10">
    <property type="entry name" value="Complement Module, domain 1"/>
    <property type="match status" value="1"/>
</dbReference>
<name>A6KFX1_RAT</name>
<sequence length="113" mass="12750">MKARLGSLLVLATLVTASNAACSIQRLKRLPNEKSDECTDVDGGKHVLNTYWQKNCEWCFCEKTAITCCTKTLIPVSYDKKRCQRQFHSENCTYSVVERTNPGKTCPVNGWTI</sequence>
<dbReference type="CTD" id="4477"/>
<dbReference type="EMBL" id="CH474046">
    <property type="protein sequence ID" value="EDL88928.1"/>
    <property type="molecule type" value="Genomic_DNA"/>
</dbReference>
<feature type="chain" id="PRO_5039961549" description="Beta-microseminoprotein" evidence="6">
    <location>
        <begin position="21"/>
        <end position="113"/>
    </location>
</feature>
<comment type="subcellular location">
    <subcellularLocation>
        <location evidence="1 6">Secreted</location>
    </subcellularLocation>
</comment>
<dbReference type="InterPro" id="IPR008735">
    <property type="entry name" value="PSP94"/>
</dbReference>
<dbReference type="OrthoDB" id="6076852at2759"/>
<evidence type="ECO:0000313" key="9">
    <source>
        <dbReference type="RGD" id="3113"/>
    </source>
</evidence>
<dbReference type="OMA" id="ETEIICC"/>
<dbReference type="RGD" id="3113">
    <property type="gene designation" value="Msmb"/>
</dbReference>
<dbReference type="Pfam" id="PF05825">
    <property type="entry name" value="PSP94"/>
    <property type="match status" value="1"/>
</dbReference>
<dbReference type="Gene3D" id="2.20.25.590">
    <property type="match status" value="1"/>
</dbReference>
<evidence type="ECO:0000256" key="6">
    <source>
        <dbReference type="RuleBase" id="RU364124"/>
    </source>
</evidence>
<protein>
    <recommendedName>
        <fullName evidence="6">Beta-microseminoprotein</fullName>
    </recommendedName>
</protein>
<evidence type="ECO:0000313" key="7">
    <source>
        <dbReference type="EMBL" id="EDL88928.1"/>
    </source>
</evidence>
<evidence type="ECO:0000256" key="3">
    <source>
        <dbReference type="ARBA" id="ARBA00022525"/>
    </source>
</evidence>
<evidence type="ECO:0000256" key="5">
    <source>
        <dbReference type="ARBA" id="ARBA00023157"/>
    </source>
</evidence>
<evidence type="ECO:0000256" key="1">
    <source>
        <dbReference type="ARBA" id="ARBA00004613"/>
    </source>
</evidence>
<dbReference type="Proteomes" id="UP000234681">
    <property type="component" value="Chromosome 16"/>
</dbReference>
<gene>
    <name evidence="9" type="primary">Msmb</name>
    <name evidence="7" type="ORF">rCG_42267</name>
</gene>
<dbReference type="AlphaFoldDB" id="A6KFX1"/>
<evidence type="ECO:0000256" key="2">
    <source>
        <dbReference type="ARBA" id="ARBA00010352"/>
    </source>
</evidence>
<proteinExistence type="inferred from homology"/>
<organism evidence="7 8">
    <name type="scientific">Rattus norvegicus</name>
    <name type="common">Rat</name>
    <dbReference type="NCBI Taxonomy" id="10116"/>
    <lineage>
        <taxon>Eukaryota</taxon>
        <taxon>Metazoa</taxon>
        <taxon>Chordata</taxon>
        <taxon>Craniata</taxon>
        <taxon>Vertebrata</taxon>
        <taxon>Euteleostomi</taxon>
        <taxon>Mammalia</taxon>
        <taxon>Eutheria</taxon>
        <taxon>Euarchontoglires</taxon>
        <taxon>Glires</taxon>
        <taxon>Rodentia</taxon>
        <taxon>Myomorpha</taxon>
        <taxon>Muroidea</taxon>
        <taxon>Muridae</taxon>
        <taxon>Murinae</taxon>
        <taxon>Rattus</taxon>
    </lineage>
</organism>
<evidence type="ECO:0000313" key="8">
    <source>
        <dbReference type="Proteomes" id="UP000234681"/>
    </source>
</evidence>
<dbReference type="RefSeq" id="NP_062061.1">
    <property type="nucleotide sequence ID" value="NM_019188.1"/>
</dbReference>
<dbReference type="SMR" id="A6KFX1"/>
<keyword evidence="5" id="KW-1015">Disulfide bond</keyword>
<dbReference type="PANTHER" id="PTHR10500:SF8">
    <property type="entry name" value="BETA-MICROSEMINOPROTEIN"/>
    <property type="match status" value="1"/>
</dbReference>
<comment type="similarity">
    <text evidence="2 6">Belongs to the beta-microseminoprotein family.</text>
</comment>
<dbReference type="KEGG" id="rno:29311"/>
<accession>A6KFX1</accession>
<evidence type="ECO:0000256" key="4">
    <source>
        <dbReference type="ARBA" id="ARBA00022729"/>
    </source>
</evidence>
<dbReference type="PANTHER" id="PTHR10500">
    <property type="entry name" value="BETA-MICROSEMINOPROTEIN"/>
    <property type="match status" value="1"/>
</dbReference>
<reference evidence="8" key="1">
    <citation type="submission" date="2005-09" db="EMBL/GenBank/DDBJ databases">
        <authorList>
            <person name="Mural R.J."/>
            <person name="Li P.W."/>
            <person name="Adams M.D."/>
            <person name="Amanatides P.G."/>
            <person name="Baden-Tillson H."/>
            <person name="Barnstead M."/>
            <person name="Chin S.H."/>
            <person name="Dew I."/>
            <person name="Evans C.A."/>
            <person name="Ferriera S."/>
            <person name="Flanigan M."/>
            <person name="Fosler C."/>
            <person name="Glodek A."/>
            <person name="Gu Z."/>
            <person name="Holt R.A."/>
            <person name="Jennings D."/>
            <person name="Kraft C.L."/>
            <person name="Lu F."/>
            <person name="Nguyen T."/>
            <person name="Nusskern D.R."/>
            <person name="Pfannkoch C.M."/>
            <person name="Sitter C."/>
            <person name="Sutton G.G."/>
            <person name="Venter J.C."/>
            <person name="Wang Z."/>
            <person name="Woodage T."/>
            <person name="Zheng X.H."/>
            <person name="Zhong F."/>
        </authorList>
    </citation>
    <scope>NUCLEOTIDE SEQUENCE [LARGE SCALE GENOMIC DNA]</scope>
    <source>
        <strain>BN</strain>
        <strain evidence="8">Sprague-Dawley</strain>
    </source>
</reference>
<dbReference type="RefSeq" id="XP_063131338.1">
    <property type="nucleotide sequence ID" value="XM_063275268.1"/>
</dbReference>
<keyword evidence="3 6" id="KW-0964">Secreted</keyword>